<dbReference type="SUPFAM" id="SSF53098">
    <property type="entry name" value="Ribonuclease H-like"/>
    <property type="match status" value="1"/>
</dbReference>
<evidence type="ECO:0000256" key="1">
    <source>
        <dbReference type="ARBA" id="ARBA00004123"/>
    </source>
</evidence>
<feature type="domain" description="3'-5' exonuclease" evidence="11">
    <location>
        <begin position="410"/>
        <end position="592"/>
    </location>
</feature>
<evidence type="ECO:0000256" key="7">
    <source>
        <dbReference type="ARBA" id="ARBA00023242"/>
    </source>
</evidence>
<organism evidence="12 13">
    <name type="scientific">Circinella minor</name>
    <dbReference type="NCBI Taxonomy" id="1195481"/>
    <lineage>
        <taxon>Eukaryota</taxon>
        <taxon>Fungi</taxon>
        <taxon>Fungi incertae sedis</taxon>
        <taxon>Mucoromycota</taxon>
        <taxon>Mucoromycotina</taxon>
        <taxon>Mucoromycetes</taxon>
        <taxon>Mucorales</taxon>
        <taxon>Lichtheimiaceae</taxon>
        <taxon>Circinella</taxon>
    </lineage>
</organism>
<feature type="compositionally biased region" description="Low complexity" evidence="10">
    <location>
        <begin position="1195"/>
        <end position="1210"/>
    </location>
</feature>
<evidence type="ECO:0000256" key="3">
    <source>
        <dbReference type="ARBA" id="ARBA00022723"/>
    </source>
</evidence>
<evidence type="ECO:0000313" key="13">
    <source>
        <dbReference type="Proteomes" id="UP000646827"/>
    </source>
</evidence>
<feature type="non-terminal residue" evidence="12">
    <location>
        <position position="1249"/>
    </location>
</feature>
<dbReference type="GO" id="GO:0006139">
    <property type="term" value="P:nucleobase-containing compound metabolic process"/>
    <property type="evidence" value="ECO:0007669"/>
    <property type="project" value="InterPro"/>
</dbReference>
<keyword evidence="13" id="KW-1185">Reference proteome</keyword>
<accession>A0A8H7V8V5</accession>
<evidence type="ECO:0000256" key="5">
    <source>
        <dbReference type="ARBA" id="ARBA00022839"/>
    </source>
</evidence>
<dbReference type="Proteomes" id="UP000646827">
    <property type="component" value="Unassembled WGS sequence"/>
</dbReference>
<dbReference type="PANTHER" id="PTHR13620">
    <property type="entry name" value="3-5 EXONUCLEASE"/>
    <property type="match status" value="1"/>
</dbReference>
<comment type="caution">
    <text evidence="12">The sequence shown here is derived from an EMBL/GenBank/DDBJ whole genome shotgun (WGS) entry which is preliminary data.</text>
</comment>
<dbReference type="AlphaFoldDB" id="A0A8H7V8V5"/>
<feature type="compositionally biased region" description="Polar residues" evidence="10">
    <location>
        <begin position="1211"/>
        <end position="1222"/>
    </location>
</feature>
<proteinExistence type="predicted"/>
<evidence type="ECO:0000256" key="9">
    <source>
        <dbReference type="ARBA" id="ARBA00042761"/>
    </source>
</evidence>
<dbReference type="EMBL" id="JAEPRB010000619">
    <property type="protein sequence ID" value="KAG2214476.1"/>
    <property type="molecule type" value="Genomic_DNA"/>
</dbReference>
<protein>
    <recommendedName>
        <fullName evidence="8">3'-5' exonuclease</fullName>
    </recommendedName>
    <alternativeName>
        <fullName evidence="9">Werner Syndrome-like exonuclease</fullName>
    </alternativeName>
</protein>
<keyword evidence="2" id="KW-0540">Nuclease</keyword>
<sequence length="1249" mass="141524">QTTLSFTSDKTKNTINNEHTSTLTADKGKKPLYSSIVKGEASSSTLVEKSTTPCSPALSVLPTISTAVDAGTNTEQEEDSSETPIGEMLSSITDGDGAEDFELEFTGAGTRNGNETNSNNSTQTELGAMQKYLKEVQKRVAAQRYPDEFKQGTFWIYPTDPYSALHEDLDPSVSYIPRIFLWNPKILIKDFNKKLNCPTCKKYSMKSKARYECEGEQCGASFMANDDKIIRQLPKFLQCQYPAYLTQRGGLSKVVGDMLRPLMQNLVGPKRFHKLLVELHTLKHSRSEFHILPFSSFNDAKGYTGYVPSAQYLRSFYTTYTEEIHYLFDKQMMVPDASYLKGDHSFKIIKLMGKVDDDVRGDKNVLESVFPSLKSDVKPVDKPKPATVIDNSKYPKLMIPGDEVQIRCFQEADGMEAAARDLLDQVEIGGTDKKKELVVGFDCEWPVIEGYGPGRIGTIQIATSRSVDIYCVGQIHKLPPSLNEILSSSKVIKVKRKVQEDLKKIERDFSVSFRGAYDVAALCKERGLMSTQRINLSDICARVLERFLPKDDNVRCSDWSNVIGLSTAQKEYAALDTWAGLEIYNKVKQKQVVGKKIKKPVHEGTSSSYSLGHMTEAAAYGEISCQQDKCNDKKVTPSQVIITVKQVLIPGAMDSQSKILSEYGEVPFQIAVRLSDLRTANPVELKQFTFTQDEQNIEERNDSYNDVVDDILYNDQAQIQQRVELSEVEVKSSEYERTEFSPLPSQYEHAEPIRSRIIKDVFHLMDQIKVPRRHGLANDFSRILPDALFVVDEDDKKKVEAVLLKQGTTWNKKLIKNPRWLFRRVKPNMKQSKNVLKSIHEGQVSDPPGFLFYFHMRKDRDGLPFYRCCRETNSLEGGIHQNIIRKFGSFGASPELTDGVLADYRLQHNIDVGTINRYGRVHKGHYEPWFTQHINDMREKLVGLAYIYNEVGVHRYASQLAPSDESFGIGQLPSSVLKLYGIEQIDHPANSPVKQYTSSSDLAILVILCGSILQTGGAQHKFIARRQGVVHSIFPVQTQPKRDKFDDILKTEFNESYINHRMPDFEVFAKIWSSIVDGKNFFYKTPEHLRSYYNVWKDFQNISKTKQNYKEPLESLQKDLCSSTQKRHIPDAKSPAALKISRLDSNDITRPQKIRSTHYTPTIQKHTSIILPMAIQRNPICIRNNYNYQQSNDASSSLSSSSPSSSSPLSNNVEQNNAQSPRLLSRPAVSLQQTFHLYEKLNLVRSVEV</sequence>
<keyword evidence="4" id="KW-0378">Hydrolase</keyword>
<dbReference type="GO" id="GO:0005634">
    <property type="term" value="C:nucleus"/>
    <property type="evidence" value="ECO:0007669"/>
    <property type="project" value="UniProtKB-SubCell"/>
</dbReference>
<evidence type="ECO:0000256" key="2">
    <source>
        <dbReference type="ARBA" id="ARBA00022722"/>
    </source>
</evidence>
<dbReference type="Pfam" id="PF01612">
    <property type="entry name" value="DNA_pol_A_exo1"/>
    <property type="match status" value="1"/>
</dbReference>
<keyword evidence="6" id="KW-0460">Magnesium</keyword>
<keyword evidence="7" id="KW-0539">Nucleus</keyword>
<dbReference type="PANTHER" id="PTHR13620:SF109">
    <property type="entry name" value="3'-5' EXONUCLEASE"/>
    <property type="match status" value="1"/>
</dbReference>
<feature type="compositionally biased region" description="Polar residues" evidence="10">
    <location>
        <begin position="1"/>
        <end position="24"/>
    </location>
</feature>
<evidence type="ECO:0000259" key="11">
    <source>
        <dbReference type="SMART" id="SM00474"/>
    </source>
</evidence>
<evidence type="ECO:0000256" key="8">
    <source>
        <dbReference type="ARBA" id="ARBA00040531"/>
    </source>
</evidence>
<dbReference type="OrthoDB" id="2267587at2759"/>
<evidence type="ECO:0000256" key="6">
    <source>
        <dbReference type="ARBA" id="ARBA00022842"/>
    </source>
</evidence>
<name>A0A8H7V8V5_9FUNG</name>
<dbReference type="InterPro" id="IPR036397">
    <property type="entry name" value="RNaseH_sf"/>
</dbReference>
<dbReference type="InterPro" id="IPR012337">
    <property type="entry name" value="RNaseH-like_sf"/>
</dbReference>
<feature type="region of interest" description="Disordered" evidence="10">
    <location>
        <begin position="1"/>
        <end position="28"/>
    </location>
</feature>
<keyword evidence="3" id="KW-0479">Metal-binding</keyword>
<dbReference type="GO" id="GO:0003676">
    <property type="term" value="F:nucleic acid binding"/>
    <property type="evidence" value="ECO:0007669"/>
    <property type="project" value="InterPro"/>
</dbReference>
<dbReference type="InterPro" id="IPR051132">
    <property type="entry name" value="3-5_Exonuclease_domain"/>
</dbReference>
<comment type="subcellular location">
    <subcellularLocation>
        <location evidence="1">Nucleus</location>
    </subcellularLocation>
</comment>
<evidence type="ECO:0000256" key="10">
    <source>
        <dbReference type="SAM" id="MobiDB-lite"/>
    </source>
</evidence>
<dbReference type="SMART" id="SM00474">
    <property type="entry name" value="35EXOc"/>
    <property type="match status" value="1"/>
</dbReference>
<dbReference type="Gene3D" id="3.30.420.10">
    <property type="entry name" value="Ribonuclease H-like superfamily/Ribonuclease H"/>
    <property type="match status" value="1"/>
</dbReference>
<evidence type="ECO:0000256" key="4">
    <source>
        <dbReference type="ARBA" id="ARBA00022801"/>
    </source>
</evidence>
<evidence type="ECO:0000313" key="12">
    <source>
        <dbReference type="EMBL" id="KAG2214476.1"/>
    </source>
</evidence>
<gene>
    <name evidence="12" type="ORF">INT45_006531</name>
</gene>
<feature type="region of interest" description="Disordered" evidence="10">
    <location>
        <begin position="71"/>
        <end position="93"/>
    </location>
</feature>
<dbReference type="GO" id="GO:0046872">
    <property type="term" value="F:metal ion binding"/>
    <property type="evidence" value="ECO:0007669"/>
    <property type="project" value="UniProtKB-KW"/>
</dbReference>
<feature type="region of interest" description="Disordered" evidence="10">
    <location>
        <begin position="1191"/>
        <end position="1225"/>
    </location>
</feature>
<reference evidence="12 13" key="1">
    <citation type="submission" date="2020-12" db="EMBL/GenBank/DDBJ databases">
        <title>Metabolic potential, ecology and presence of endohyphal bacteria is reflected in genomic diversity of Mucoromycotina.</title>
        <authorList>
            <person name="Muszewska A."/>
            <person name="Okrasinska A."/>
            <person name="Steczkiewicz K."/>
            <person name="Drgas O."/>
            <person name="Orlowska M."/>
            <person name="Perlinska-Lenart U."/>
            <person name="Aleksandrzak-Piekarczyk T."/>
            <person name="Szatraj K."/>
            <person name="Zielenkiewicz U."/>
            <person name="Pilsyk S."/>
            <person name="Malc E."/>
            <person name="Mieczkowski P."/>
            <person name="Kruszewska J.S."/>
            <person name="Biernat P."/>
            <person name="Pawlowska J."/>
        </authorList>
    </citation>
    <scope>NUCLEOTIDE SEQUENCE [LARGE SCALE GENOMIC DNA]</scope>
    <source>
        <strain evidence="12 13">CBS 142.35</strain>
    </source>
</reference>
<dbReference type="GO" id="GO:0008408">
    <property type="term" value="F:3'-5' exonuclease activity"/>
    <property type="evidence" value="ECO:0007669"/>
    <property type="project" value="InterPro"/>
</dbReference>
<keyword evidence="5" id="KW-0269">Exonuclease</keyword>
<dbReference type="CDD" id="cd06141">
    <property type="entry name" value="WRN_exo"/>
    <property type="match status" value="1"/>
</dbReference>
<dbReference type="InterPro" id="IPR002562">
    <property type="entry name" value="3'-5'_exonuclease_dom"/>
</dbReference>